<gene>
    <name evidence="4" type="ORF">SCMU_26060</name>
</gene>
<keyword evidence="3" id="KW-0326">Glycosidase</keyword>
<dbReference type="SUPFAM" id="SSF51445">
    <property type="entry name" value="(Trans)glycosidases"/>
    <property type="match status" value="1"/>
</dbReference>
<evidence type="ECO:0000256" key="3">
    <source>
        <dbReference type="ARBA" id="ARBA00023295"/>
    </source>
</evidence>
<evidence type="ECO:0008006" key="6">
    <source>
        <dbReference type="Google" id="ProtNLM"/>
    </source>
</evidence>
<evidence type="ECO:0000256" key="2">
    <source>
        <dbReference type="ARBA" id="ARBA00022801"/>
    </source>
</evidence>
<reference evidence="4 5" key="1">
    <citation type="journal article" date="2021" name="J. Biosci. Bioeng.">
        <title>Identification and characterization of a chc gene cluster responsible for the aromatization pathway of cyclohexanecarboxylate degradation in Sinomonas cyclohexanicum ATCC 51369.</title>
        <authorList>
            <person name="Yamamoto T."/>
            <person name="Hasegawa Y."/>
            <person name="Lau P.C.K."/>
            <person name="Iwaki H."/>
        </authorList>
    </citation>
    <scope>NUCLEOTIDE SEQUENCE [LARGE SCALE GENOMIC DNA]</scope>
    <source>
        <strain evidence="4 5">ATCC 51369</strain>
    </source>
</reference>
<dbReference type="Gene3D" id="3.20.20.80">
    <property type="entry name" value="Glycosidases"/>
    <property type="match status" value="1"/>
</dbReference>
<protein>
    <recommendedName>
        <fullName evidence="6">Lysozyme</fullName>
    </recommendedName>
</protein>
<keyword evidence="5" id="KW-1185">Reference proteome</keyword>
<dbReference type="EMBL" id="AP024525">
    <property type="protein sequence ID" value="BCT76764.1"/>
    <property type="molecule type" value="Genomic_DNA"/>
</dbReference>
<dbReference type="SUPFAM" id="SSF69318">
    <property type="entry name" value="Integrin alpha N-terminal domain"/>
    <property type="match status" value="1"/>
</dbReference>
<name>A0ABM7PXM9_SINCY</name>
<evidence type="ECO:0000313" key="5">
    <source>
        <dbReference type="Proteomes" id="UP001319861"/>
    </source>
</evidence>
<dbReference type="SMART" id="SM00641">
    <property type="entry name" value="Glyco_25"/>
    <property type="match status" value="1"/>
</dbReference>
<dbReference type="PROSITE" id="PS51904">
    <property type="entry name" value="GLYCOSYL_HYDROL_F25_2"/>
    <property type="match status" value="1"/>
</dbReference>
<dbReference type="CDD" id="cd06412">
    <property type="entry name" value="GH25_CH-type"/>
    <property type="match status" value="1"/>
</dbReference>
<accession>A0ABM7PXM9</accession>
<keyword evidence="2" id="KW-0378">Hydrolase</keyword>
<dbReference type="PANTHER" id="PTHR34135:SF2">
    <property type="entry name" value="LYSOZYME"/>
    <property type="match status" value="1"/>
</dbReference>
<dbReference type="Pfam" id="PF01183">
    <property type="entry name" value="Glyco_hydro_25"/>
    <property type="match status" value="1"/>
</dbReference>
<sequence length="718" mass="74437">MDVSAWQSSSSGGTDVDWQQQWNLGARFVYIKATEGTTYKSAAFNDQYIGATNVGMIRGGYHFALPSTSSGAVQANYFVDNGGGWSSDGITLPPLLDIEYNPYSSLGNTCYNMSADQMVAWIQDFSNTIQARVGRPPMIYTTTDWWQTCTGNSAAFSNNPLHIAAYNEVGPGTLPASWDFYSIWQYSSSGPFQGDSNQWNGSADALTKFARGDAPSTPPANPSLHLGDLVRVDTAGNVIAYPADGKGGAGNGVQLASGWTNLTAVYVTDWNQDGIADLLTQWADGTVQVQPGLSAGGFGAPVTVGNGWQGLSITVGPWNASNRFPGVVAKDTQGRLLYFANASGGHLDNGVQVGSGFSQLEISMLDFDGDGNQDILARAPDGTMSVFRGNGQGGFSSGAGTAVGSGWNQMTDVAASTGFLGASSRGLLARNAQGNVYYYPVSNGSWGARSQVGSAWYAGMLGGTPARLVGSGQVRAADVVAADSSGNLLRYPASGGSSLGARQTIGSGWSGLVRGFVADWNGDGVQDLLAQWNDGSLRLLPGLASGGFGAATTIGTGLTGWQLTVGRWKAADPLPSLVGVAPDGTLNYIANQNGTALAAPVRIGTGWQGLSIMQLDFDQDGAQDIEAINSAGAMLLYRSTGTGTFVQEQPPTVGTGWQAVPWAAPVRGFAGGNSVGLYAETSDGGLRYYPIGPAGAWGTPSTIGSGWTPYSVFTTVGS</sequence>
<evidence type="ECO:0000313" key="4">
    <source>
        <dbReference type="EMBL" id="BCT76764.1"/>
    </source>
</evidence>
<dbReference type="InterPro" id="IPR002053">
    <property type="entry name" value="Glyco_hydro_25"/>
</dbReference>
<dbReference type="PANTHER" id="PTHR34135">
    <property type="entry name" value="LYSOZYME"/>
    <property type="match status" value="1"/>
</dbReference>
<dbReference type="Proteomes" id="UP001319861">
    <property type="component" value="Chromosome"/>
</dbReference>
<organism evidence="4 5">
    <name type="scientific">Sinomonas cyclohexanicum</name>
    <name type="common">Corynebacterium cyclohexanicum</name>
    <dbReference type="NCBI Taxonomy" id="322009"/>
    <lineage>
        <taxon>Bacteria</taxon>
        <taxon>Bacillati</taxon>
        <taxon>Actinomycetota</taxon>
        <taxon>Actinomycetes</taxon>
        <taxon>Micrococcales</taxon>
        <taxon>Micrococcaceae</taxon>
        <taxon>Sinomonas</taxon>
    </lineage>
</organism>
<dbReference type="InterPro" id="IPR028994">
    <property type="entry name" value="Integrin_alpha_N"/>
</dbReference>
<dbReference type="InterPro" id="IPR017853">
    <property type="entry name" value="GH"/>
</dbReference>
<comment type="similarity">
    <text evidence="1">Belongs to the glycosyl hydrolase 25 family.</text>
</comment>
<dbReference type="InterPro" id="IPR018077">
    <property type="entry name" value="Glyco_hydro_fam25_subgr"/>
</dbReference>
<evidence type="ECO:0000256" key="1">
    <source>
        <dbReference type="ARBA" id="ARBA00010646"/>
    </source>
</evidence>
<proteinExistence type="inferred from homology"/>